<organism evidence="2 3">
    <name type="scientific">Rotaria sordida</name>
    <dbReference type="NCBI Taxonomy" id="392033"/>
    <lineage>
        <taxon>Eukaryota</taxon>
        <taxon>Metazoa</taxon>
        <taxon>Spiralia</taxon>
        <taxon>Gnathifera</taxon>
        <taxon>Rotifera</taxon>
        <taxon>Eurotatoria</taxon>
        <taxon>Bdelloidea</taxon>
        <taxon>Philodinida</taxon>
        <taxon>Philodinidae</taxon>
        <taxon>Rotaria</taxon>
    </lineage>
</organism>
<name>A0A815HG62_9BILA</name>
<proteinExistence type="predicted"/>
<evidence type="ECO:0008006" key="4">
    <source>
        <dbReference type="Google" id="ProtNLM"/>
    </source>
</evidence>
<reference evidence="2" key="1">
    <citation type="submission" date="2021-02" db="EMBL/GenBank/DDBJ databases">
        <authorList>
            <person name="Nowell W R."/>
        </authorList>
    </citation>
    <scope>NUCLEOTIDE SEQUENCE</scope>
</reference>
<protein>
    <recommendedName>
        <fullName evidence="4">UBZ4-type domain-containing protein</fullName>
    </recommendedName>
</protein>
<sequence>MFAYHHGKNCTDSDSIDNNVNPTVDKSITLSTLQPTNLSQFSTKSIVDHEKHITTTSVDFETVSNRENMPFQRSYSDRLYHDDQSTDTALIRCELCRKSIEWQLFEEHINSCVEQEHKRRHQQSRAKNTIEDLDNDDDDDHRRREQEEVSHYDGIKLVYFISTTSKSKCD</sequence>
<gene>
    <name evidence="2" type="ORF">ZHD862_LOCUS30612</name>
</gene>
<evidence type="ECO:0000313" key="2">
    <source>
        <dbReference type="EMBL" id="CAF1351968.1"/>
    </source>
</evidence>
<accession>A0A815HG62</accession>
<feature type="region of interest" description="Disordered" evidence="1">
    <location>
        <begin position="114"/>
        <end position="148"/>
    </location>
</feature>
<dbReference type="AlphaFoldDB" id="A0A815HG62"/>
<evidence type="ECO:0000256" key="1">
    <source>
        <dbReference type="SAM" id="MobiDB-lite"/>
    </source>
</evidence>
<dbReference type="EMBL" id="CAJNOT010002912">
    <property type="protein sequence ID" value="CAF1351968.1"/>
    <property type="molecule type" value="Genomic_DNA"/>
</dbReference>
<evidence type="ECO:0000313" key="3">
    <source>
        <dbReference type="Proteomes" id="UP000663864"/>
    </source>
</evidence>
<comment type="caution">
    <text evidence="2">The sequence shown here is derived from an EMBL/GenBank/DDBJ whole genome shotgun (WGS) entry which is preliminary data.</text>
</comment>
<dbReference type="Proteomes" id="UP000663864">
    <property type="component" value="Unassembled WGS sequence"/>
</dbReference>